<dbReference type="CDD" id="cd18552">
    <property type="entry name" value="ABC_6TM_MsbA_like"/>
    <property type="match status" value="1"/>
</dbReference>
<dbReference type="Pfam" id="PF00664">
    <property type="entry name" value="ABC_membrane"/>
    <property type="match status" value="1"/>
</dbReference>
<accession>A0A382GGE3</accession>
<dbReference type="GO" id="GO:0005524">
    <property type="term" value="F:ATP binding"/>
    <property type="evidence" value="ECO:0007669"/>
    <property type="project" value="InterPro"/>
</dbReference>
<comment type="subcellular location">
    <subcellularLocation>
        <location evidence="1">Membrane</location>
        <topology evidence="1">Multi-pass membrane protein</topology>
    </subcellularLocation>
</comment>
<reference evidence="7" key="1">
    <citation type="submission" date="2018-05" db="EMBL/GenBank/DDBJ databases">
        <authorList>
            <person name="Lanie J.A."/>
            <person name="Ng W.-L."/>
            <person name="Kazmierczak K.M."/>
            <person name="Andrzejewski T.M."/>
            <person name="Davidsen T.M."/>
            <person name="Wayne K.J."/>
            <person name="Tettelin H."/>
            <person name="Glass J.I."/>
            <person name="Rusch D."/>
            <person name="Podicherti R."/>
            <person name="Tsui H.-C.T."/>
            <person name="Winkler M.E."/>
        </authorList>
    </citation>
    <scope>NUCLEOTIDE SEQUENCE</scope>
</reference>
<evidence type="ECO:0000256" key="4">
    <source>
        <dbReference type="ARBA" id="ARBA00023136"/>
    </source>
</evidence>
<name>A0A382GGE3_9ZZZZ</name>
<dbReference type="InterPro" id="IPR039421">
    <property type="entry name" value="Type_1_exporter"/>
</dbReference>
<dbReference type="Pfam" id="PF00005">
    <property type="entry name" value="ABC_tran"/>
    <property type="match status" value="1"/>
</dbReference>
<keyword evidence="4 5" id="KW-0472">Membrane</keyword>
<feature type="transmembrane region" description="Helical" evidence="5">
    <location>
        <begin position="156"/>
        <end position="187"/>
    </location>
</feature>
<feature type="domain" description="ABC transmembrane type-1" evidence="6">
    <location>
        <begin position="1"/>
        <end position="316"/>
    </location>
</feature>
<feature type="non-terminal residue" evidence="7">
    <location>
        <position position="496"/>
    </location>
</feature>
<dbReference type="AlphaFoldDB" id="A0A382GGE3"/>
<evidence type="ECO:0000256" key="2">
    <source>
        <dbReference type="ARBA" id="ARBA00022692"/>
    </source>
</evidence>
<sequence length="496" mass="56032">NILFNVFYAIFSALAFVSFIPMLDVLFKQTKEVFEKPIYNGIGDLKDYLQDYLNYQISQQLEIDITSTLVIVIGIVLFFFLFKNIFNYLALYNITFLKNGILKNLRSNLYGKVLEMPIPFFVNKKKGDLISRITADILEIQVSYLSMLEVIVREPLTILFTIIVMFTISPELTFFIVLFIPISGFFISIIGKKLKKDSTEVQKEQSNFLSILDETINGQKIIKSFLAESFFTKKFNSINSLLFKFSNKVINRKNLAAPFSEFMGILVIGILLWYGGKMVLINESLSGTTFIVFMGLAYNILTPAKNLSKSFYSIKKGNAAAERVFEIIDIKATNKERQLKKINDFKNEIKFENVTFSYDSNVILDSVSFKLKKGESIAIVGTSGGGKTTIANLLNGFYQTDSGAISIDGENINNIRKDSLYKLISIVTQESILFNDTIKNNLLIGNENSSNEEVLESSKNANAHEFIINQENNYETLIGDQGNKLSGGQKQRLTIA</sequence>
<feature type="transmembrane region" description="Helical" evidence="5">
    <location>
        <begin position="63"/>
        <end position="82"/>
    </location>
</feature>
<dbReference type="EMBL" id="UINC01055138">
    <property type="protein sequence ID" value="SVB73673.1"/>
    <property type="molecule type" value="Genomic_DNA"/>
</dbReference>
<dbReference type="SUPFAM" id="SSF90123">
    <property type="entry name" value="ABC transporter transmembrane region"/>
    <property type="match status" value="1"/>
</dbReference>
<organism evidence="7">
    <name type="scientific">marine metagenome</name>
    <dbReference type="NCBI Taxonomy" id="408172"/>
    <lineage>
        <taxon>unclassified sequences</taxon>
        <taxon>metagenomes</taxon>
        <taxon>ecological metagenomes</taxon>
    </lineage>
</organism>
<feature type="transmembrane region" description="Helical" evidence="5">
    <location>
        <begin position="255"/>
        <end position="274"/>
    </location>
</feature>
<dbReference type="PROSITE" id="PS50929">
    <property type="entry name" value="ABC_TM1F"/>
    <property type="match status" value="1"/>
</dbReference>
<dbReference type="InterPro" id="IPR003439">
    <property type="entry name" value="ABC_transporter-like_ATP-bd"/>
</dbReference>
<proteinExistence type="predicted"/>
<dbReference type="InterPro" id="IPR036640">
    <property type="entry name" value="ABC1_TM_sf"/>
</dbReference>
<evidence type="ECO:0000259" key="6">
    <source>
        <dbReference type="PROSITE" id="PS50929"/>
    </source>
</evidence>
<dbReference type="Gene3D" id="3.40.50.300">
    <property type="entry name" value="P-loop containing nucleotide triphosphate hydrolases"/>
    <property type="match status" value="1"/>
</dbReference>
<dbReference type="PANTHER" id="PTHR43394:SF1">
    <property type="entry name" value="ATP-BINDING CASSETTE SUB-FAMILY B MEMBER 10, MITOCHONDRIAL"/>
    <property type="match status" value="1"/>
</dbReference>
<keyword evidence="2 5" id="KW-0812">Transmembrane</keyword>
<protein>
    <recommendedName>
        <fullName evidence="6">ABC transmembrane type-1 domain-containing protein</fullName>
    </recommendedName>
</protein>
<evidence type="ECO:0000256" key="3">
    <source>
        <dbReference type="ARBA" id="ARBA00022989"/>
    </source>
</evidence>
<dbReference type="InterPro" id="IPR011527">
    <property type="entry name" value="ABC1_TM_dom"/>
</dbReference>
<feature type="non-terminal residue" evidence="7">
    <location>
        <position position="1"/>
    </location>
</feature>
<dbReference type="Gene3D" id="1.20.1560.10">
    <property type="entry name" value="ABC transporter type 1, transmembrane domain"/>
    <property type="match status" value="1"/>
</dbReference>
<dbReference type="GO" id="GO:0016887">
    <property type="term" value="F:ATP hydrolysis activity"/>
    <property type="evidence" value="ECO:0007669"/>
    <property type="project" value="InterPro"/>
</dbReference>
<feature type="transmembrane region" description="Helical" evidence="5">
    <location>
        <begin position="280"/>
        <end position="301"/>
    </location>
</feature>
<dbReference type="GO" id="GO:0016020">
    <property type="term" value="C:membrane"/>
    <property type="evidence" value="ECO:0007669"/>
    <property type="project" value="UniProtKB-SubCell"/>
</dbReference>
<dbReference type="GO" id="GO:0015421">
    <property type="term" value="F:ABC-type oligopeptide transporter activity"/>
    <property type="evidence" value="ECO:0007669"/>
    <property type="project" value="TreeGrafter"/>
</dbReference>
<dbReference type="SUPFAM" id="SSF52540">
    <property type="entry name" value="P-loop containing nucleoside triphosphate hydrolases"/>
    <property type="match status" value="1"/>
</dbReference>
<keyword evidence="3 5" id="KW-1133">Transmembrane helix</keyword>
<gene>
    <name evidence="7" type="ORF">METZ01_LOCUS226527</name>
</gene>
<evidence type="ECO:0000256" key="5">
    <source>
        <dbReference type="SAM" id="Phobius"/>
    </source>
</evidence>
<dbReference type="InterPro" id="IPR027417">
    <property type="entry name" value="P-loop_NTPase"/>
</dbReference>
<feature type="transmembrane region" description="Helical" evidence="5">
    <location>
        <begin position="6"/>
        <end position="27"/>
    </location>
</feature>
<evidence type="ECO:0000256" key="1">
    <source>
        <dbReference type="ARBA" id="ARBA00004141"/>
    </source>
</evidence>
<evidence type="ECO:0000313" key="7">
    <source>
        <dbReference type="EMBL" id="SVB73673.1"/>
    </source>
</evidence>
<dbReference type="PANTHER" id="PTHR43394">
    <property type="entry name" value="ATP-DEPENDENT PERMEASE MDL1, MITOCHONDRIAL"/>
    <property type="match status" value="1"/>
</dbReference>